<feature type="domain" description="Macro" evidence="1">
    <location>
        <begin position="1"/>
        <end position="167"/>
    </location>
</feature>
<dbReference type="Gene3D" id="3.40.220.10">
    <property type="entry name" value="Leucine Aminopeptidase, subunit E, domain 1"/>
    <property type="match status" value="1"/>
</dbReference>
<sequence length="169" mass="17539">MEFSVIRGDIAEQEADALVNAAGTSLRMGSGVAGALRRAAGPEINEEATAAGPVDLGEVAVTDAYDLDAEFVVHAAAMPHHGDGRATAQSIGDATRNALEAADERGAYSLVIPALGCGVAGFDLREGARIVCEELAAFEPESLSDVRFVAYADDEYETIRAVADDVRDG</sequence>
<dbReference type="SUPFAM" id="SSF52949">
    <property type="entry name" value="Macro domain-like"/>
    <property type="match status" value="1"/>
</dbReference>
<dbReference type="SMART" id="SM00506">
    <property type="entry name" value="A1pp"/>
    <property type="match status" value="1"/>
</dbReference>
<reference evidence="2 3" key="1">
    <citation type="submission" date="2022-04" db="EMBL/GenBank/DDBJ databases">
        <title>Diverse halophilic archaea isolated from saline environments.</title>
        <authorList>
            <person name="Cui H.-L."/>
        </authorList>
    </citation>
    <scope>NUCLEOTIDE SEQUENCE [LARGE SCALE GENOMIC DNA]</scope>
    <source>
        <strain evidence="2 3">XZYJT49</strain>
        <plasmid evidence="2 3">unnamed1</plasmid>
    </source>
</reference>
<dbReference type="PANTHER" id="PTHR11106:SF111">
    <property type="entry name" value="MACRO DOMAIN-CONTAINING PROTEIN"/>
    <property type="match status" value="1"/>
</dbReference>
<dbReference type="PANTHER" id="PTHR11106">
    <property type="entry name" value="GANGLIOSIDE INDUCED DIFFERENTIATION ASSOCIATED PROTEIN 2-RELATED"/>
    <property type="match status" value="1"/>
</dbReference>
<dbReference type="EMBL" id="CP096660">
    <property type="protein sequence ID" value="UPV76319.1"/>
    <property type="molecule type" value="Genomic_DNA"/>
</dbReference>
<dbReference type="AlphaFoldDB" id="A0A8U0HZJ2"/>
<geneLocation type="plasmid" evidence="2 3">
    <name>unnamed1</name>
</geneLocation>
<dbReference type="PROSITE" id="PS51154">
    <property type="entry name" value="MACRO"/>
    <property type="match status" value="1"/>
</dbReference>
<name>A0A8U0HZJ2_9EURY</name>
<dbReference type="GeneID" id="72187401"/>
<evidence type="ECO:0000313" key="2">
    <source>
        <dbReference type="EMBL" id="UPV76319.1"/>
    </source>
</evidence>
<evidence type="ECO:0000259" key="1">
    <source>
        <dbReference type="PROSITE" id="PS51154"/>
    </source>
</evidence>
<proteinExistence type="predicted"/>
<dbReference type="KEGG" id="halx:M0R89_19340"/>
<dbReference type="Proteomes" id="UP000830729">
    <property type="component" value="Plasmid unnamed1"/>
</dbReference>
<dbReference type="Pfam" id="PF01661">
    <property type="entry name" value="Macro"/>
    <property type="match status" value="1"/>
</dbReference>
<evidence type="ECO:0000313" key="3">
    <source>
        <dbReference type="Proteomes" id="UP000830729"/>
    </source>
</evidence>
<accession>A0A8U0HZJ2</accession>
<protein>
    <submittedName>
        <fullName evidence="2">Macro domain-containing protein</fullName>
    </submittedName>
</protein>
<dbReference type="InterPro" id="IPR043472">
    <property type="entry name" value="Macro_dom-like"/>
</dbReference>
<gene>
    <name evidence="2" type="ORF">M0R89_19340</name>
</gene>
<keyword evidence="2" id="KW-0614">Plasmid</keyword>
<organism evidence="2 3">
    <name type="scientific">Halorussus limi</name>
    <dbReference type="NCBI Taxonomy" id="2938695"/>
    <lineage>
        <taxon>Archaea</taxon>
        <taxon>Methanobacteriati</taxon>
        <taxon>Methanobacteriota</taxon>
        <taxon>Stenosarchaea group</taxon>
        <taxon>Halobacteria</taxon>
        <taxon>Halobacteriales</taxon>
        <taxon>Haladaptataceae</taxon>
        <taxon>Halorussus</taxon>
    </lineage>
</organism>
<dbReference type="InterPro" id="IPR002589">
    <property type="entry name" value="Macro_dom"/>
</dbReference>
<keyword evidence="3" id="KW-1185">Reference proteome</keyword>
<dbReference type="RefSeq" id="WP_248652352.1">
    <property type="nucleotide sequence ID" value="NZ_CP096660.1"/>
</dbReference>